<protein>
    <submittedName>
        <fullName evidence="2">Uncharacterized protein</fullName>
    </submittedName>
</protein>
<accession>A0A5E6MVL9</accession>
<evidence type="ECO:0000313" key="2">
    <source>
        <dbReference type="EMBL" id="VVM15449.1"/>
    </source>
</evidence>
<reference evidence="2" key="1">
    <citation type="submission" date="2019-09" db="EMBL/GenBank/DDBJ databases">
        <authorList>
            <person name="Chandra G."/>
            <person name="Truman W A."/>
        </authorList>
    </citation>
    <scope>NUCLEOTIDE SEQUENCE</scope>
    <source>
        <strain evidence="2">PS683</strain>
    </source>
</reference>
<gene>
    <name evidence="2" type="ORF">PS683_03765</name>
</gene>
<keyword evidence="1" id="KW-0472">Membrane</keyword>
<dbReference type="AlphaFoldDB" id="A0A5E6MVL9"/>
<organism evidence="2">
    <name type="scientific">Pseudomonas fluorescens</name>
    <dbReference type="NCBI Taxonomy" id="294"/>
    <lineage>
        <taxon>Bacteria</taxon>
        <taxon>Pseudomonadati</taxon>
        <taxon>Pseudomonadota</taxon>
        <taxon>Gammaproteobacteria</taxon>
        <taxon>Pseudomonadales</taxon>
        <taxon>Pseudomonadaceae</taxon>
        <taxon>Pseudomonas</taxon>
    </lineage>
</organism>
<keyword evidence="1" id="KW-1133">Transmembrane helix</keyword>
<keyword evidence="1" id="KW-0812">Transmembrane</keyword>
<feature type="transmembrane region" description="Helical" evidence="1">
    <location>
        <begin position="28"/>
        <end position="49"/>
    </location>
</feature>
<name>A0A5E6MVL9_PSEFL</name>
<sequence>MATAKPATTPAAAPSAIAKSEETNKFGVVFPVVCTLLGVFATAGFTWLSGHQTASVTERNACIARIDQQEKQLREKGDMFLSTIGDFLNYTTFPANSSVGELAKFAGPLIKAGFVMTAYAPPELSLQSLKISNSVRDGALASMNKGDPEKAISQAKEAFEKWPEAYLNALADLNSLRGKCK</sequence>
<evidence type="ECO:0000256" key="1">
    <source>
        <dbReference type="SAM" id="Phobius"/>
    </source>
</evidence>
<proteinExistence type="predicted"/>
<dbReference type="EMBL" id="LR700646">
    <property type="protein sequence ID" value="VVM15449.1"/>
    <property type="molecule type" value="Genomic_DNA"/>
</dbReference>